<dbReference type="InterPro" id="IPR016181">
    <property type="entry name" value="Acyl_CoA_acyltransferase"/>
</dbReference>
<evidence type="ECO:0000256" key="4">
    <source>
        <dbReference type="ARBA" id="ARBA00023315"/>
    </source>
</evidence>
<dbReference type="RefSeq" id="WP_160722983.1">
    <property type="nucleotide sequence ID" value="NZ_SUMG01000023.1"/>
</dbReference>
<dbReference type="PANTHER" id="PTHR43420:SF44">
    <property type="entry name" value="ACETYLTRANSFERASE YPEA"/>
    <property type="match status" value="1"/>
</dbReference>
<keyword evidence="3" id="KW-0808">Transferase</keyword>
<dbReference type="InterPro" id="IPR006464">
    <property type="entry name" value="AcTrfase_RimI/Ard1"/>
</dbReference>
<dbReference type="Proteomes" id="UP000449710">
    <property type="component" value="Unassembled WGS sequence"/>
</dbReference>
<name>A0AA43XPH0_9CLOT</name>
<keyword evidence="2" id="KW-0963">Cytoplasm</keyword>
<sequence length="158" mass="18008">MMDREKVPEVVLRQMTLEDVDGVLAIEKASFTTPWSRGAFIKEVTENKLAYYTVAELEGEIAGYAGVWLIVDEGHITNIAVAPKYRGRNLGKKILEKLIQELKNRKILRVTLEVRASNDVAINLYKSYGFIVLGRRPGYYTDNGEDALIMWKDLTREI</sequence>
<proteinExistence type="inferred from homology"/>
<dbReference type="InterPro" id="IPR050680">
    <property type="entry name" value="YpeA/RimI_acetyltransf"/>
</dbReference>
<dbReference type="CDD" id="cd04301">
    <property type="entry name" value="NAT_SF"/>
    <property type="match status" value="1"/>
</dbReference>
<dbReference type="AlphaFoldDB" id="A0AA43XPH0"/>
<evidence type="ECO:0000256" key="2">
    <source>
        <dbReference type="ARBA" id="ARBA00022490"/>
    </source>
</evidence>
<dbReference type="NCBIfam" id="TIGR01575">
    <property type="entry name" value="rimI"/>
    <property type="match status" value="1"/>
</dbReference>
<keyword evidence="7" id="KW-1185">Reference proteome</keyword>
<gene>
    <name evidence="6" type="primary">rimI</name>
    <name evidence="6" type="ORF">ISALK_12830</name>
</gene>
<feature type="domain" description="N-acetyltransferase" evidence="5">
    <location>
        <begin position="10"/>
        <end position="155"/>
    </location>
</feature>
<evidence type="ECO:0000313" key="7">
    <source>
        <dbReference type="Proteomes" id="UP000449710"/>
    </source>
</evidence>
<organism evidence="6 7">
    <name type="scientific">Isachenkonia alkalipeptolytica</name>
    <dbReference type="NCBI Taxonomy" id="2565777"/>
    <lineage>
        <taxon>Bacteria</taxon>
        <taxon>Bacillati</taxon>
        <taxon>Bacillota</taxon>
        <taxon>Clostridia</taxon>
        <taxon>Eubacteriales</taxon>
        <taxon>Clostridiaceae</taxon>
        <taxon>Isachenkonia</taxon>
    </lineage>
</organism>
<protein>
    <submittedName>
        <fullName evidence="6">Ribosomal-protein-alanine N-acetyltransferase</fullName>
    </submittedName>
</protein>
<reference evidence="6 7" key="1">
    <citation type="submission" date="2019-04" db="EMBL/GenBank/DDBJ databases">
        <title>Isachenkonia alkalipeptolytica gen. nov. sp. nov. a new anaerobic, alkiliphilic organothrophic bacterium capable to reduce synthesized ferrihydrite isolated from a soda lake.</title>
        <authorList>
            <person name="Toshchakov S.V."/>
            <person name="Zavarzina D.G."/>
            <person name="Zhilina T.N."/>
            <person name="Kostrikina N.A."/>
            <person name="Kublanov I.V."/>
        </authorList>
    </citation>
    <scope>NUCLEOTIDE SEQUENCE [LARGE SCALE GENOMIC DNA]</scope>
    <source>
        <strain evidence="6 7">Z-1701</strain>
    </source>
</reference>
<evidence type="ECO:0000313" key="6">
    <source>
        <dbReference type="EMBL" id="NBG89375.1"/>
    </source>
</evidence>
<dbReference type="Gene3D" id="3.40.630.30">
    <property type="match status" value="1"/>
</dbReference>
<dbReference type="Pfam" id="PF00583">
    <property type="entry name" value="Acetyltransf_1"/>
    <property type="match status" value="1"/>
</dbReference>
<dbReference type="InterPro" id="IPR000182">
    <property type="entry name" value="GNAT_dom"/>
</dbReference>
<dbReference type="SUPFAM" id="SSF55729">
    <property type="entry name" value="Acyl-CoA N-acyltransferases (Nat)"/>
    <property type="match status" value="1"/>
</dbReference>
<keyword evidence="4" id="KW-0012">Acyltransferase</keyword>
<comment type="caution">
    <text evidence="6">The sequence shown here is derived from an EMBL/GenBank/DDBJ whole genome shotgun (WGS) entry which is preliminary data.</text>
</comment>
<evidence type="ECO:0000256" key="1">
    <source>
        <dbReference type="ARBA" id="ARBA00005395"/>
    </source>
</evidence>
<evidence type="ECO:0000259" key="5">
    <source>
        <dbReference type="PROSITE" id="PS51186"/>
    </source>
</evidence>
<dbReference type="PROSITE" id="PS51186">
    <property type="entry name" value="GNAT"/>
    <property type="match status" value="1"/>
</dbReference>
<comment type="similarity">
    <text evidence="1">Belongs to the acetyltransferase family. RimI subfamily.</text>
</comment>
<dbReference type="EMBL" id="SUMG01000023">
    <property type="protein sequence ID" value="NBG89375.1"/>
    <property type="molecule type" value="Genomic_DNA"/>
</dbReference>
<accession>A0AA43XPH0</accession>
<dbReference type="PANTHER" id="PTHR43420">
    <property type="entry name" value="ACETYLTRANSFERASE"/>
    <property type="match status" value="1"/>
</dbReference>
<evidence type="ECO:0000256" key="3">
    <source>
        <dbReference type="ARBA" id="ARBA00022679"/>
    </source>
</evidence>
<dbReference type="GO" id="GO:0008080">
    <property type="term" value="F:N-acetyltransferase activity"/>
    <property type="evidence" value="ECO:0007669"/>
    <property type="project" value="InterPro"/>
</dbReference>